<keyword evidence="4" id="KW-0249">Electron transport</keyword>
<name>A0A254QAU6_9BURK</name>
<dbReference type="Proteomes" id="UP000198104">
    <property type="component" value="Unassembled WGS sequence"/>
</dbReference>
<organism evidence="9 10">
    <name type="scientific">Polynucleobacter aenigmaticus</name>
    <dbReference type="NCBI Taxonomy" id="1743164"/>
    <lineage>
        <taxon>Bacteria</taxon>
        <taxon>Pseudomonadati</taxon>
        <taxon>Pseudomonadota</taxon>
        <taxon>Betaproteobacteria</taxon>
        <taxon>Burkholderiales</taxon>
        <taxon>Burkholderiaceae</taxon>
        <taxon>Polynucleobacter</taxon>
    </lineage>
</organism>
<dbReference type="GO" id="GO:0020037">
    <property type="term" value="F:heme binding"/>
    <property type="evidence" value="ECO:0007669"/>
    <property type="project" value="InterPro"/>
</dbReference>
<evidence type="ECO:0000256" key="4">
    <source>
        <dbReference type="ARBA" id="ARBA00022982"/>
    </source>
</evidence>
<dbReference type="SUPFAM" id="SSF47175">
    <property type="entry name" value="Cytochromes"/>
    <property type="match status" value="1"/>
</dbReference>
<feature type="binding site" description="axial binding residue" evidence="6">
    <location>
        <position position="144"/>
    </location>
    <ligand>
        <name>heme c</name>
        <dbReference type="ChEBI" id="CHEBI:61717"/>
    </ligand>
    <ligandPart>
        <name>Fe</name>
        <dbReference type="ChEBI" id="CHEBI:18248"/>
    </ligandPart>
</feature>
<dbReference type="InterPro" id="IPR010980">
    <property type="entry name" value="Cyt_c/b562"/>
</dbReference>
<protein>
    <submittedName>
        <fullName evidence="9">Cytochrome C</fullName>
    </submittedName>
</protein>
<accession>A0A254QAU6</accession>
<dbReference type="InterPro" id="IPR012127">
    <property type="entry name" value="Cyt_c_prime"/>
</dbReference>
<dbReference type="Pfam" id="PF01322">
    <property type="entry name" value="Cytochrom_C_2"/>
    <property type="match status" value="1"/>
</dbReference>
<feature type="binding site" description="covalent" evidence="7">
    <location>
        <position position="140"/>
    </location>
    <ligand>
        <name>heme c</name>
        <dbReference type="ChEBI" id="CHEBI:61717"/>
    </ligand>
</feature>
<dbReference type="InterPro" id="IPR002321">
    <property type="entry name" value="Cyt_c_II"/>
</dbReference>
<dbReference type="GO" id="GO:0009055">
    <property type="term" value="F:electron transfer activity"/>
    <property type="evidence" value="ECO:0007669"/>
    <property type="project" value="InterPro"/>
</dbReference>
<evidence type="ECO:0000256" key="5">
    <source>
        <dbReference type="ARBA" id="ARBA00023004"/>
    </source>
</evidence>
<evidence type="ECO:0000313" key="9">
    <source>
        <dbReference type="EMBL" id="OWS72017.1"/>
    </source>
</evidence>
<evidence type="ECO:0000256" key="6">
    <source>
        <dbReference type="PIRSR" id="PIRSR000027-1"/>
    </source>
</evidence>
<dbReference type="GO" id="GO:0022900">
    <property type="term" value="P:electron transport chain"/>
    <property type="evidence" value="ECO:0007669"/>
    <property type="project" value="InterPro"/>
</dbReference>
<feature type="chain" id="PRO_5013395641" evidence="8">
    <location>
        <begin position="25"/>
        <end position="150"/>
    </location>
</feature>
<sequence length="150" mass="15857">MKLKHIVLSALVPTLLVSAGVAFAQFKKPEDAIKYRQSALTVMANSFGKIGAVVKGEAPFNKDEVAKNAAVVAMISTLPWQAFGPGTEGGNALPEVWSDNAKFKSASEKMQLAVANLNTAAQSGDQDAIKKAFGTASQTCKGCHDDFKKK</sequence>
<dbReference type="EMBL" id="NGUO01000006">
    <property type="protein sequence ID" value="OWS72017.1"/>
    <property type="molecule type" value="Genomic_DNA"/>
</dbReference>
<evidence type="ECO:0000256" key="2">
    <source>
        <dbReference type="ARBA" id="ARBA00022617"/>
    </source>
</evidence>
<gene>
    <name evidence="9" type="ORF">CBI30_04065</name>
</gene>
<evidence type="ECO:0000256" key="8">
    <source>
        <dbReference type="SAM" id="SignalP"/>
    </source>
</evidence>
<feature type="binding site" description="covalent" evidence="7">
    <location>
        <position position="143"/>
    </location>
    <ligand>
        <name>heme c</name>
        <dbReference type="ChEBI" id="CHEBI:61717"/>
    </ligand>
</feature>
<dbReference type="PIRSF" id="PIRSF000027">
    <property type="entry name" value="Cytc_c_prime"/>
    <property type="match status" value="1"/>
</dbReference>
<comment type="PTM">
    <text evidence="7">Binds 1 heme group per subunit.</text>
</comment>
<keyword evidence="3 6" id="KW-0479">Metal-binding</keyword>
<keyword evidence="5 6" id="KW-0408">Iron</keyword>
<dbReference type="RefSeq" id="WP_088527051.1">
    <property type="nucleotide sequence ID" value="NZ_NGUO01000006.1"/>
</dbReference>
<dbReference type="GO" id="GO:0042597">
    <property type="term" value="C:periplasmic space"/>
    <property type="evidence" value="ECO:0007669"/>
    <property type="project" value="InterPro"/>
</dbReference>
<dbReference type="AlphaFoldDB" id="A0A254QAU6"/>
<dbReference type="PROSITE" id="PS51009">
    <property type="entry name" value="CYTCII"/>
    <property type="match status" value="1"/>
</dbReference>
<evidence type="ECO:0000256" key="7">
    <source>
        <dbReference type="PIRSR" id="PIRSR000027-2"/>
    </source>
</evidence>
<keyword evidence="10" id="KW-1185">Reference proteome</keyword>
<dbReference type="OrthoDB" id="5520910at2"/>
<evidence type="ECO:0000313" key="10">
    <source>
        <dbReference type="Proteomes" id="UP000198104"/>
    </source>
</evidence>
<keyword evidence="1" id="KW-0813">Transport</keyword>
<reference evidence="9 10" key="1">
    <citation type="submission" date="2017-05" db="EMBL/GenBank/DDBJ databases">
        <title>Polynucleobacter sp. MWH-K35W1 isolated from the permanently anoxic monimolimnion of a meromictic lake.</title>
        <authorList>
            <person name="Hahn M.W."/>
        </authorList>
    </citation>
    <scope>NUCLEOTIDE SEQUENCE [LARGE SCALE GENOMIC DNA]</scope>
    <source>
        <strain evidence="9 10">MWH-K35W1</strain>
    </source>
</reference>
<keyword evidence="2 7" id="KW-0349">Heme</keyword>
<evidence type="ECO:0000256" key="1">
    <source>
        <dbReference type="ARBA" id="ARBA00022448"/>
    </source>
</evidence>
<feature type="signal peptide" evidence="8">
    <location>
        <begin position="1"/>
        <end position="24"/>
    </location>
</feature>
<proteinExistence type="predicted"/>
<comment type="caution">
    <text evidence="9">The sequence shown here is derived from an EMBL/GenBank/DDBJ whole genome shotgun (WGS) entry which is preliminary data.</text>
</comment>
<evidence type="ECO:0000256" key="3">
    <source>
        <dbReference type="ARBA" id="ARBA00022723"/>
    </source>
</evidence>
<dbReference type="Gene3D" id="1.20.120.10">
    <property type="entry name" value="Cytochrome c/b562"/>
    <property type="match status" value="1"/>
</dbReference>
<dbReference type="GO" id="GO:0005506">
    <property type="term" value="F:iron ion binding"/>
    <property type="evidence" value="ECO:0007669"/>
    <property type="project" value="InterPro"/>
</dbReference>
<keyword evidence="8" id="KW-0732">Signal</keyword>